<dbReference type="InterPro" id="IPR028098">
    <property type="entry name" value="Glyco_trans_4-like_N"/>
</dbReference>
<gene>
    <name evidence="3" type="ORF">A3J59_02495</name>
</gene>
<sequence>MRILIAADIYPPDIGGPATYAEFLKTQLPAFGMLVELICYSDKAGRDVVRVVRSGSRLVRYVNYFWQLKKRARQADVIYAMGPVSAGVPASWVATLLRKPLVVKVVGDYAWEQARNRRVTDIGIDEFQRQKFSGRVGRLQRAERRVCRRAQKVIVPSQYLKRIVSGWGIDERKIEVIYNAVPGWSPHANAIATEQTIVSIGRLVPWKGFELLISLMPDLLMVKPDLKLAIYGSGPDQAKLEELIRQLKAARAVSITKVDHEELMFRLSSAVMLVLNTGYEGFAHTVLEAMAAGTPVVTTNIGGNPEIITDGHNGLLVAYNQAGELKAAILRLLNDSALRQQLVSNAARTWQRFSVEAMLEQTASMLRQYAR</sequence>
<accession>A0A1G1YG34</accession>
<feature type="domain" description="Glycosyltransferase subfamily 4-like N-terminal" evidence="2">
    <location>
        <begin position="14"/>
        <end position="181"/>
    </location>
</feature>
<dbReference type="STRING" id="1797542.A3J59_02495"/>
<dbReference type="InterPro" id="IPR001296">
    <property type="entry name" value="Glyco_trans_1"/>
</dbReference>
<evidence type="ECO:0008006" key="5">
    <source>
        <dbReference type="Google" id="ProtNLM"/>
    </source>
</evidence>
<comment type="caution">
    <text evidence="3">The sequence shown here is derived from an EMBL/GenBank/DDBJ whole genome shotgun (WGS) entry which is preliminary data.</text>
</comment>
<reference evidence="3 4" key="1">
    <citation type="journal article" date="2016" name="Nat. Commun.">
        <title>Thousands of microbial genomes shed light on interconnected biogeochemical processes in an aquifer system.</title>
        <authorList>
            <person name="Anantharaman K."/>
            <person name="Brown C.T."/>
            <person name="Hug L.A."/>
            <person name="Sharon I."/>
            <person name="Castelle C.J."/>
            <person name="Probst A.J."/>
            <person name="Thomas B.C."/>
            <person name="Singh A."/>
            <person name="Wilkins M.J."/>
            <person name="Karaoz U."/>
            <person name="Brodie E.L."/>
            <person name="Williams K.H."/>
            <person name="Hubbard S.S."/>
            <person name="Banfield J.F."/>
        </authorList>
    </citation>
    <scope>NUCLEOTIDE SEQUENCE [LARGE SCALE GENOMIC DNA]</scope>
</reference>
<dbReference type="AlphaFoldDB" id="A0A1G1YG34"/>
<evidence type="ECO:0000259" key="2">
    <source>
        <dbReference type="Pfam" id="PF13439"/>
    </source>
</evidence>
<dbReference type="Pfam" id="PF13439">
    <property type="entry name" value="Glyco_transf_4"/>
    <property type="match status" value="1"/>
</dbReference>
<dbReference type="CDD" id="cd03801">
    <property type="entry name" value="GT4_PimA-like"/>
    <property type="match status" value="1"/>
</dbReference>
<dbReference type="SUPFAM" id="SSF53756">
    <property type="entry name" value="UDP-Glycosyltransferase/glycogen phosphorylase"/>
    <property type="match status" value="1"/>
</dbReference>
<proteinExistence type="predicted"/>
<organism evidence="3 4">
    <name type="scientific">Candidatus Buchananbacteria bacterium RIFCSPHIGHO2_02_FULL_56_16</name>
    <dbReference type="NCBI Taxonomy" id="1797542"/>
    <lineage>
        <taxon>Bacteria</taxon>
        <taxon>Candidatus Buchananiibacteriota</taxon>
    </lineage>
</organism>
<dbReference type="Gene3D" id="3.40.50.2000">
    <property type="entry name" value="Glycogen Phosphorylase B"/>
    <property type="match status" value="2"/>
</dbReference>
<dbReference type="Pfam" id="PF00534">
    <property type="entry name" value="Glycos_transf_1"/>
    <property type="match status" value="1"/>
</dbReference>
<dbReference type="InterPro" id="IPR050194">
    <property type="entry name" value="Glycosyltransferase_grp1"/>
</dbReference>
<feature type="domain" description="Glycosyl transferase family 1" evidence="1">
    <location>
        <begin position="192"/>
        <end position="347"/>
    </location>
</feature>
<dbReference type="EMBL" id="MHIL01000020">
    <property type="protein sequence ID" value="OGY51313.1"/>
    <property type="molecule type" value="Genomic_DNA"/>
</dbReference>
<dbReference type="PANTHER" id="PTHR45947">
    <property type="entry name" value="SULFOQUINOVOSYL TRANSFERASE SQD2"/>
    <property type="match status" value="1"/>
</dbReference>
<dbReference type="PANTHER" id="PTHR45947:SF3">
    <property type="entry name" value="SULFOQUINOVOSYL TRANSFERASE SQD2"/>
    <property type="match status" value="1"/>
</dbReference>
<evidence type="ECO:0000259" key="1">
    <source>
        <dbReference type="Pfam" id="PF00534"/>
    </source>
</evidence>
<dbReference type="GO" id="GO:0016757">
    <property type="term" value="F:glycosyltransferase activity"/>
    <property type="evidence" value="ECO:0007669"/>
    <property type="project" value="InterPro"/>
</dbReference>
<evidence type="ECO:0000313" key="4">
    <source>
        <dbReference type="Proteomes" id="UP000177310"/>
    </source>
</evidence>
<name>A0A1G1YG34_9BACT</name>
<protein>
    <recommendedName>
        <fullName evidence="5">Glycosyl transferase family 1 domain-containing protein</fullName>
    </recommendedName>
</protein>
<dbReference type="Proteomes" id="UP000177310">
    <property type="component" value="Unassembled WGS sequence"/>
</dbReference>
<evidence type="ECO:0000313" key="3">
    <source>
        <dbReference type="EMBL" id="OGY51313.1"/>
    </source>
</evidence>